<evidence type="ECO:0000313" key="2">
    <source>
        <dbReference type="Proteomes" id="UP000218244"/>
    </source>
</evidence>
<evidence type="ECO:0000313" key="1">
    <source>
        <dbReference type="EMBL" id="BAU95902.1"/>
    </source>
</evidence>
<accession>A0A169RX03</accession>
<dbReference type="AlphaFoldDB" id="A0A169RX03"/>
<sequence length="67" mass="7886">MMTSFVIEYHRLSGELSVTSFSDPREASDERFRRNQNRESKDVEVVTVTTDSLESLKRSHSRYFLRA</sequence>
<keyword evidence="2" id="KW-1185">Reference proteome</keyword>
<organism evidence="1 2">
    <name type="scientific">Corynebacterium suranareeae</name>
    <dbReference type="NCBI Taxonomy" id="2506452"/>
    <lineage>
        <taxon>Bacteria</taxon>
        <taxon>Bacillati</taxon>
        <taxon>Actinomycetota</taxon>
        <taxon>Actinomycetes</taxon>
        <taxon>Mycobacteriales</taxon>
        <taxon>Corynebacteriaceae</taxon>
        <taxon>Corynebacterium</taxon>
    </lineage>
</organism>
<proteinExistence type="predicted"/>
<reference evidence="1 2" key="1">
    <citation type="submission" date="2016-02" db="EMBL/GenBank/DDBJ databases">
        <title>Corynebacterium glutamicum N24 whole genome sequencing project.</title>
        <authorList>
            <person name="Matsutani M."/>
            <person name="Nangtapong N."/>
            <person name="Yakushi T."/>
            <person name="Matsushita K."/>
        </authorList>
    </citation>
    <scope>NUCLEOTIDE SEQUENCE [LARGE SCALE GENOMIC DNA]</scope>
    <source>
        <strain evidence="1 2">N24</strain>
    </source>
</reference>
<protein>
    <submittedName>
        <fullName evidence="1">Uncharacterized protein</fullName>
    </submittedName>
</protein>
<dbReference type="EMBL" id="AP017369">
    <property type="protein sequence ID" value="BAU95902.1"/>
    <property type="molecule type" value="Genomic_DNA"/>
</dbReference>
<dbReference type="KEGG" id="csur:N24_1640"/>
<dbReference type="Proteomes" id="UP000218244">
    <property type="component" value="Chromosome"/>
</dbReference>
<name>A0A169RX03_9CORY</name>
<gene>
    <name evidence="1" type="ORF">N24_1640</name>
</gene>